<evidence type="ECO:0000259" key="3">
    <source>
        <dbReference type="Pfam" id="PF07993"/>
    </source>
</evidence>
<gene>
    <name evidence="4" type="ORF">C8A05DRAFT_33163</name>
</gene>
<reference evidence="4" key="1">
    <citation type="journal article" date="2023" name="Mol. Phylogenet. Evol.">
        <title>Genome-scale phylogeny and comparative genomics of the fungal order Sordariales.</title>
        <authorList>
            <person name="Hensen N."/>
            <person name="Bonometti L."/>
            <person name="Westerberg I."/>
            <person name="Brannstrom I.O."/>
            <person name="Guillou S."/>
            <person name="Cros-Aarteil S."/>
            <person name="Calhoun S."/>
            <person name="Haridas S."/>
            <person name="Kuo A."/>
            <person name="Mondo S."/>
            <person name="Pangilinan J."/>
            <person name="Riley R."/>
            <person name="LaButti K."/>
            <person name="Andreopoulos B."/>
            <person name="Lipzen A."/>
            <person name="Chen C."/>
            <person name="Yan M."/>
            <person name="Daum C."/>
            <person name="Ng V."/>
            <person name="Clum A."/>
            <person name="Steindorff A."/>
            <person name="Ohm R.A."/>
            <person name="Martin F."/>
            <person name="Silar P."/>
            <person name="Natvig D.O."/>
            <person name="Lalanne C."/>
            <person name="Gautier V."/>
            <person name="Ament-Velasquez S.L."/>
            <person name="Kruys A."/>
            <person name="Hutchinson M.I."/>
            <person name="Powell A.J."/>
            <person name="Barry K."/>
            <person name="Miller A.N."/>
            <person name="Grigoriev I.V."/>
            <person name="Debuchy R."/>
            <person name="Gladieux P."/>
            <person name="Hiltunen Thoren M."/>
            <person name="Johannesson H."/>
        </authorList>
    </citation>
    <scope>NUCLEOTIDE SEQUENCE</scope>
    <source>
        <strain evidence="4">CBS 103.79</strain>
    </source>
</reference>
<comment type="caution">
    <text evidence="4">The sequence shown here is derived from an EMBL/GenBank/DDBJ whole genome shotgun (WGS) entry which is preliminary data.</text>
</comment>
<dbReference type="SUPFAM" id="SSF51735">
    <property type="entry name" value="NAD(P)-binding Rossmann-fold domains"/>
    <property type="match status" value="1"/>
</dbReference>
<keyword evidence="5" id="KW-1185">Reference proteome</keyword>
<keyword evidence="1" id="KW-0596">Phosphopantetheine</keyword>
<evidence type="ECO:0000256" key="2">
    <source>
        <dbReference type="ARBA" id="ARBA00022553"/>
    </source>
</evidence>
<sequence>MASDATRPEAILADFLRQVHFPPRPKLRPPASSNQPPTPWTVILVGSTGFLGTYLLSTLNALPPSRLRRVHCLDRSPEASSRATAALHSGNHPPLDVRFTFHQVHFDRPTLGLDAPTQHLLTTTATIIIHNAWPVSFALPLASFLPHLTAVRDLLALAHRSPLPTAPLVLFISSLGVGYESNTIPVPESLIPTARVFAIPPSVLDGADTRATAAGYAQSKHIAEFMLATYARSTGSPAAVIRPGQLAGPVLEGVEGPAWPVRQWFPTLLRASKVMGVIPDELGAYEREYWMPGDLAGRVVLEVAESVLEGYEKGGGGGGEMPIFNLANPHQGRFGDLVPLFRRVVAARTVPIEEWVRMLVERAEREPKMPGARLVEYYKRLFVGERENIAIDTDKLVAASRTARVGSRAVDQEWMAKWLKQWGMMEGEGAKGGKGEVKAKL</sequence>
<keyword evidence="2" id="KW-0597">Phosphoprotein</keyword>
<dbReference type="PANTHER" id="PTHR43439:SF2">
    <property type="entry name" value="ENZYME, PUTATIVE (JCVI)-RELATED"/>
    <property type="match status" value="1"/>
</dbReference>
<evidence type="ECO:0000313" key="4">
    <source>
        <dbReference type="EMBL" id="KAK3903126.1"/>
    </source>
</evidence>
<accession>A0AAN6RV11</accession>
<protein>
    <recommendedName>
        <fullName evidence="3">Thioester reductase (TE) domain-containing protein</fullName>
    </recommendedName>
</protein>
<dbReference type="AlphaFoldDB" id="A0AAN6RV11"/>
<dbReference type="Proteomes" id="UP001303889">
    <property type="component" value="Unassembled WGS sequence"/>
</dbReference>
<dbReference type="InterPro" id="IPR013120">
    <property type="entry name" value="FAR_NAD-bd"/>
</dbReference>
<evidence type="ECO:0000256" key="1">
    <source>
        <dbReference type="ARBA" id="ARBA00022450"/>
    </source>
</evidence>
<dbReference type="Pfam" id="PF07993">
    <property type="entry name" value="NAD_binding_4"/>
    <property type="match status" value="1"/>
</dbReference>
<feature type="domain" description="Thioester reductase (TE)" evidence="3">
    <location>
        <begin position="44"/>
        <end position="284"/>
    </location>
</feature>
<proteinExistence type="predicted"/>
<dbReference type="InterPro" id="IPR036291">
    <property type="entry name" value="NAD(P)-bd_dom_sf"/>
</dbReference>
<evidence type="ECO:0000313" key="5">
    <source>
        <dbReference type="Proteomes" id="UP001303889"/>
    </source>
</evidence>
<organism evidence="4 5">
    <name type="scientific">Staphylotrichum tortipilum</name>
    <dbReference type="NCBI Taxonomy" id="2831512"/>
    <lineage>
        <taxon>Eukaryota</taxon>
        <taxon>Fungi</taxon>
        <taxon>Dikarya</taxon>
        <taxon>Ascomycota</taxon>
        <taxon>Pezizomycotina</taxon>
        <taxon>Sordariomycetes</taxon>
        <taxon>Sordariomycetidae</taxon>
        <taxon>Sordariales</taxon>
        <taxon>Chaetomiaceae</taxon>
        <taxon>Staphylotrichum</taxon>
    </lineage>
</organism>
<dbReference type="Gene3D" id="3.40.50.720">
    <property type="entry name" value="NAD(P)-binding Rossmann-like Domain"/>
    <property type="match status" value="1"/>
</dbReference>
<name>A0AAN6RV11_9PEZI</name>
<dbReference type="InterPro" id="IPR051414">
    <property type="entry name" value="Adenylate-forming_Reductase"/>
</dbReference>
<reference evidence="4" key="2">
    <citation type="submission" date="2023-05" db="EMBL/GenBank/DDBJ databases">
        <authorList>
            <consortium name="Lawrence Berkeley National Laboratory"/>
            <person name="Steindorff A."/>
            <person name="Hensen N."/>
            <person name="Bonometti L."/>
            <person name="Westerberg I."/>
            <person name="Brannstrom I.O."/>
            <person name="Guillou S."/>
            <person name="Cros-Aarteil S."/>
            <person name="Calhoun S."/>
            <person name="Haridas S."/>
            <person name="Kuo A."/>
            <person name="Mondo S."/>
            <person name="Pangilinan J."/>
            <person name="Riley R."/>
            <person name="Labutti K."/>
            <person name="Andreopoulos B."/>
            <person name="Lipzen A."/>
            <person name="Chen C."/>
            <person name="Yanf M."/>
            <person name="Daum C."/>
            <person name="Ng V."/>
            <person name="Clum A."/>
            <person name="Ohm R."/>
            <person name="Martin F."/>
            <person name="Silar P."/>
            <person name="Natvig D."/>
            <person name="Lalanne C."/>
            <person name="Gautier V."/>
            <person name="Ament-Velasquez S.L."/>
            <person name="Kruys A."/>
            <person name="Hutchinson M.I."/>
            <person name="Powell A.J."/>
            <person name="Barry K."/>
            <person name="Miller A.N."/>
            <person name="Grigoriev I.V."/>
            <person name="Debuchy R."/>
            <person name="Gladieux P."/>
            <person name="Thoren M.H."/>
            <person name="Johannesson H."/>
        </authorList>
    </citation>
    <scope>NUCLEOTIDE SEQUENCE</scope>
    <source>
        <strain evidence="4">CBS 103.79</strain>
    </source>
</reference>
<dbReference type="EMBL" id="MU855468">
    <property type="protein sequence ID" value="KAK3903126.1"/>
    <property type="molecule type" value="Genomic_DNA"/>
</dbReference>
<dbReference type="PANTHER" id="PTHR43439">
    <property type="entry name" value="PHENYLACETATE-COENZYME A LIGASE"/>
    <property type="match status" value="1"/>
</dbReference>